<protein>
    <recommendedName>
        <fullName evidence="4">Lipoprotein</fullName>
    </recommendedName>
</protein>
<reference evidence="2" key="1">
    <citation type="submission" date="2022-11" db="EMBL/GenBank/DDBJ databases">
        <title>Isolation and characterization of PLA-degrading bacterium Massilia sp. from Antarctic soil.</title>
        <authorList>
            <person name="Sato K."/>
            <person name="Gomez-Fuentes C."/>
            <person name="Ahmad S.A."/>
            <person name="Zulkharnain A."/>
        </authorList>
    </citation>
    <scope>NUCLEOTIDE SEQUENCE</scope>
    <source>
        <strain evidence="2">N-3</strain>
    </source>
</reference>
<proteinExistence type="predicted"/>
<keyword evidence="3" id="KW-1185">Reference proteome</keyword>
<organism evidence="2 3">
    <name type="scientific">Massilia varians</name>
    <dbReference type="NCBI Taxonomy" id="457921"/>
    <lineage>
        <taxon>Bacteria</taxon>
        <taxon>Pseudomonadati</taxon>
        <taxon>Pseudomonadota</taxon>
        <taxon>Betaproteobacteria</taxon>
        <taxon>Burkholderiales</taxon>
        <taxon>Oxalobacteraceae</taxon>
        <taxon>Telluria group</taxon>
        <taxon>Massilia</taxon>
    </lineage>
</organism>
<dbReference type="EMBL" id="AP026966">
    <property type="protein sequence ID" value="BDT58228.1"/>
    <property type="molecule type" value="Genomic_DNA"/>
</dbReference>
<dbReference type="RefSeq" id="WP_281913582.1">
    <property type="nucleotide sequence ID" value="NZ_AP026966.1"/>
</dbReference>
<evidence type="ECO:0000313" key="2">
    <source>
        <dbReference type="EMBL" id="BDT58228.1"/>
    </source>
</evidence>
<gene>
    <name evidence="2" type="ORF">MasN3_17220</name>
</gene>
<dbReference type="Proteomes" id="UP001163336">
    <property type="component" value="Chromosome"/>
</dbReference>
<evidence type="ECO:0000313" key="3">
    <source>
        <dbReference type="Proteomes" id="UP001163336"/>
    </source>
</evidence>
<feature type="signal peptide" evidence="1">
    <location>
        <begin position="1"/>
        <end position="19"/>
    </location>
</feature>
<sequence length="141" mass="13938">MRKLILIFLLACSACASQAQDPGRKAIPAPAGASAGGASGGDTLARLRALAGGGACTESGQCRTLPVGAMACGGPEGYLPYSMSGTDEKALRALGEQYQAERQAANKAGGMMSICRHLPDPGAVCVSGSCQLGAAAPAAAR</sequence>
<keyword evidence="1" id="KW-0732">Signal</keyword>
<name>A0ABN6T7K2_9BURK</name>
<feature type="chain" id="PRO_5047003429" description="Lipoprotein" evidence="1">
    <location>
        <begin position="20"/>
        <end position="141"/>
    </location>
</feature>
<accession>A0ABN6T7K2</accession>
<evidence type="ECO:0000256" key="1">
    <source>
        <dbReference type="SAM" id="SignalP"/>
    </source>
</evidence>
<evidence type="ECO:0008006" key="4">
    <source>
        <dbReference type="Google" id="ProtNLM"/>
    </source>
</evidence>